<accession>A0A392SQK2</accession>
<evidence type="ECO:0000313" key="2">
    <source>
        <dbReference type="EMBL" id="MCI50677.1"/>
    </source>
</evidence>
<dbReference type="EMBL" id="LXQA010420096">
    <property type="protein sequence ID" value="MCI50677.1"/>
    <property type="molecule type" value="Genomic_DNA"/>
</dbReference>
<sequence>MQEVTKRAECYIKGEENNAEKRSRDAKEKEVRNGNGRASGPQVHRNWQPNEGQRQGHRNKPYYPPAGQGGRAHLQEMRYPPERQYTPLNRAKVHV</sequence>
<protein>
    <submittedName>
        <fullName evidence="2">Uncharacterized protein</fullName>
    </submittedName>
</protein>
<dbReference type="AlphaFoldDB" id="A0A392SQK2"/>
<feature type="non-terminal residue" evidence="2">
    <location>
        <position position="95"/>
    </location>
</feature>
<comment type="caution">
    <text evidence="2">The sequence shown here is derived from an EMBL/GenBank/DDBJ whole genome shotgun (WGS) entry which is preliminary data.</text>
</comment>
<evidence type="ECO:0000256" key="1">
    <source>
        <dbReference type="SAM" id="MobiDB-lite"/>
    </source>
</evidence>
<organism evidence="2 3">
    <name type="scientific">Trifolium medium</name>
    <dbReference type="NCBI Taxonomy" id="97028"/>
    <lineage>
        <taxon>Eukaryota</taxon>
        <taxon>Viridiplantae</taxon>
        <taxon>Streptophyta</taxon>
        <taxon>Embryophyta</taxon>
        <taxon>Tracheophyta</taxon>
        <taxon>Spermatophyta</taxon>
        <taxon>Magnoliopsida</taxon>
        <taxon>eudicotyledons</taxon>
        <taxon>Gunneridae</taxon>
        <taxon>Pentapetalae</taxon>
        <taxon>rosids</taxon>
        <taxon>fabids</taxon>
        <taxon>Fabales</taxon>
        <taxon>Fabaceae</taxon>
        <taxon>Papilionoideae</taxon>
        <taxon>50 kb inversion clade</taxon>
        <taxon>NPAAA clade</taxon>
        <taxon>Hologalegina</taxon>
        <taxon>IRL clade</taxon>
        <taxon>Trifolieae</taxon>
        <taxon>Trifolium</taxon>
    </lineage>
</organism>
<keyword evidence="3" id="KW-1185">Reference proteome</keyword>
<name>A0A392SQK2_9FABA</name>
<reference evidence="2 3" key="1">
    <citation type="journal article" date="2018" name="Front. Plant Sci.">
        <title>Red Clover (Trifolium pratense) and Zigzag Clover (T. medium) - A Picture of Genomic Similarities and Differences.</title>
        <authorList>
            <person name="Dluhosova J."/>
            <person name="Istvanek J."/>
            <person name="Nedelnik J."/>
            <person name="Repkova J."/>
        </authorList>
    </citation>
    <scope>NUCLEOTIDE SEQUENCE [LARGE SCALE GENOMIC DNA]</scope>
    <source>
        <strain evidence="3">cv. 10/8</strain>
        <tissue evidence="2">Leaf</tissue>
    </source>
</reference>
<feature type="region of interest" description="Disordered" evidence="1">
    <location>
        <begin position="1"/>
        <end position="95"/>
    </location>
</feature>
<feature type="compositionally biased region" description="Basic and acidic residues" evidence="1">
    <location>
        <begin position="1"/>
        <end position="32"/>
    </location>
</feature>
<proteinExistence type="predicted"/>
<evidence type="ECO:0000313" key="3">
    <source>
        <dbReference type="Proteomes" id="UP000265520"/>
    </source>
</evidence>
<dbReference type="Proteomes" id="UP000265520">
    <property type="component" value="Unassembled WGS sequence"/>
</dbReference>